<name>A0A1A8DB19_NOTKA</name>
<organism evidence="1">
    <name type="scientific">Nothobranchius kadleci</name>
    <name type="common">African annual killifish</name>
    <dbReference type="NCBI Taxonomy" id="1051664"/>
    <lineage>
        <taxon>Eukaryota</taxon>
        <taxon>Metazoa</taxon>
        <taxon>Chordata</taxon>
        <taxon>Craniata</taxon>
        <taxon>Vertebrata</taxon>
        <taxon>Euteleostomi</taxon>
        <taxon>Actinopterygii</taxon>
        <taxon>Neopterygii</taxon>
        <taxon>Teleostei</taxon>
        <taxon>Neoteleostei</taxon>
        <taxon>Acanthomorphata</taxon>
        <taxon>Ovalentaria</taxon>
        <taxon>Atherinomorphae</taxon>
        <taxon>Cyprinodontiformes</taxon>
        <taxon>Nothobranchiidae</taxon>
        <taxon>Nothobranchius</taxon>
    </lineage>
</organism>
<protein>
    <submittedName>
        <fullName evidence="1">Uncharacterized protein</fullName>
    </submittedName>
</protein>
<feature type="non-terminal residue" evidence="1">
    <location>
        <position position="43"/>
    </location>
</feature>
<proteinExistence type="predicted"/>
<accession>A0A1A8DB19</accession>
<gene>
    <name evidence="1" type="primary">Nfu_g_1_010378</name>
</gene>
<dbReference type="AlphaFoldDB" id="A0A1A8DB19"/>
<evidence type="ECO:0000313" key="1">
    <source>
        <dbReference type="EMBL" id="SBQ30583.1"/>
    </source>
</evidence>
<reference evidence="1" key="2">
    <citation type="submission" date="2016-06" db="EMBL/GenBank/DDBJ databases">
        <title>The genome of a short-lived fish provides insights into sex chromosome evolution and the genetic control of aging.</title>
        <authorList>
            <person name="Reichwald K."/>
            <person name="Felder M."/>
            <person name="Petzold A."/>
            <person name="Koch P."/>
            <person name="Groth M."/>
            <person name="Platzer M."/>
        </authorList>
    </citation>
    <scope>NUCLEOTIDE SEQUENCE</scope>
    <source>
        <tissue evidence="1">Brain</tissue>
    </source>
</reference>
<dbReference type="EMBL" id="HAEA01002103">
    <property type="protein sequence ID" value="SBQ30583.1"/>
    <property type="molecule type" value="Transcribed_RNA"/>
</dbReference>
<reference evidence="1" key="1">
    <citation type="submission" date="2016-05" db="EMBL/GenBank/DDBJ databases">
        <authorList>
            <person name="Lavstsen T."/>
            <person name="Jespersen J.S."/>
        </authorList>
    </citation>
    <scope>NUCLEOTIDE SEQUENCE</scope>
    <source>
        <tissue evidence="1">Brain</tissue>
    </source>
</reference>
<feature type="non-terminal residue" evidence="1">
    <location>
        <position position="1"/>
    </location>
</feature>
<sequence length="43" mass="4930">VSCPMTQQQHSLVRAEIEPATFKSLDNSHYLLSYCCPRKFSRG</sequence>